<proteinExistence type="predicted"/>
<dbReference type="PANTHER" id="PTHR47628">
    <property type="match status" value="1"/>
</dbReference>
<feature type="region of interest" description="Disordered" evidence="1">
    <location>
        <begin position="406"/>
        <end position="429"/>
    </location>
</feature>
<sequence>MVEALALGEAGLAQEWHGNEEESYIMAPQDIPVGVLFSETGSYSVIGREGGLGASTAIDEVNASGEFDFTLRGVAADPGGDAERYAMLADQMMRNQGCAHIVGCQTSWSRKEVLPVLERQQGLLWYTVPYEGFESHDRVIYTGACPNQNVVPLFRYAVPAFGNRAFLTGSNYIWGWEINRIARELLTGVGGSVLGERYVSIGDNDIAHLIAEIRQKRPDFVLNNLIGTSSYAFLKAYRQLGDEDPYFRPPSCPVLSCNLTEAELSVLGRDAEGLISTSTYFQTLPTSENQSFMTRMRDLRGPDVQVSAMFVGPYLAVWLLARAIASTGSADPDAIIARLPKTSLMTPLGALQVDGRTQHTHLTPYIGVVEGALAAASHPEFRLLGSLEAPLAPDPYLVDYDPQSAGALGHSSSVEPAPDRFPGLRLVGS</sequence>
<protein>
    <submittedName>
        <fullName evidence="2">Transporter substrate-binding domain-containing protein</fullName>
    </submittedName>
</protein>
<dbReference type="RefSeq" id="WP_340275441.1">
    <property type="nucleotide sequence ID" value="NZ_JBAKIA010000010.1"/>
</dbReference>
<reference evidence="2 3" key="1">
    <citation type="submission" date="2024-02" db="EMBL/GenBank/DDBJ databases">
        <title>Roseibium algae sp. nov., isolated from marine alga (Grateloupia sp.), showing potential in myo-inositol conversion.</title>
        <authorList>
            <person name="Wang Y."/>
        </authorList>
    </citation>
    <scope>NUCLEOTIDE SEQUENCE [LARGE SCALE GENOMIC DNA]</scope>
    <source>
        <strain evidence="2 3">H3510</strain>
    </source>
</reference>
<keyword evidence="3" id="KW-1185">Reference proteome</keyword>
<dbReference type="Gene3D" id="3.40.50.2300">
    <property type="match status" value="2"/>
</dbReference>
<name>A0ABU8TMK7_9HYPH</name>
<dbReference type="InterPro" id="IPR028082">
    <property type="entry name" value="Peripla_BP_I"/>
</dbReference>
<evidence type="ECO:0000313" key="2">
    <source>
        <dbReference type="EMBL" id="MEJ8475400.1"/>
    </source>
</evidence>
<evidence type="ECO:0000313" key="3">
    <source>
        <dbReference type="Proteomes" id="UP001385499"/>
    </source>
</evidence>
<accession>A0ABU8TMK7</accession>
<dbReference type="EMBL" id="JBAKIA010000010">
    <property type="protein sequence ID" value="MEJ8475400.1"/>
    <property type="molecule type" value="Genomic_DNA"/>
</dbReference>
<dbReference type="SUPFAM" id="SSF53822">
    <property type="entry name" value="Periplasmic binding protein-like I"/>
    <property type="match status" value="1"/>
</dbReference>
<dbReference type="Pfam" id="PF13433">
    <property type="entry name" value="Peripla_BP_5"/>
    <property type="match status" value="1"/>
</dbReference>
<organism evidence="2 3">
    <name type="scientific">Roseibium algae</name>
    <dbReference type="NCBI Taxonomy" id="3123038"/>
    <lineage>
        <taxon>Bacteria</taxon>
        <taxon>Pseudomonadati</taxon>
        <taxon>Pseudomonadota</taxon>
        <taxon>Alphaproteobacteria</taxon>
        <taxon>Hyphomicrobiales</taxon>
        <taxon>Stappiaceae</taxon>
        <taxon>Roseibium</taxon>
    </lineage>
</organism>
<dbReference type="InterPro" id="IPR039570">
    <property type="entry name" value="AmiC_PBP1"/>
</dbReference>
<dbReference type="CDD" id="cd06357">
    <property type="entry name" value="PBP1_AmiC"/>
    <property type="match status" value="1"/>
</dbReference>
<dbReference type="Proteomes" id="UP001385499">
    <property type="component" value="Unassembled WGS sequence"/>
</dbReference>
<evidence type="ECO:0000256" key="1">
    <source>
        <dbReference type="SAM" id="MobiDB-lite"/>
    </source>
</evidence>
<dbReference type="PANTHER" id="PTHR47628:SF1">
    <property type="entry name" value="ALIPHATIC AMIDASE EXPRESSION-REGULATING PROTEIN"/>
    <property type="match status" value="1"/>
</dbReference>
<comment type="caution">
    <text evidence="2">The sequence shown here is derived from an EMBL/GenBank/DDBJ whole genome shotgun (WGS) entry which is preliminary data.</text>
</comment>
<gene>
    <name evidence="2" type="ORF">V6575_14995</name>
</gene>